<dbReference type="PROSITE" id="PS50011">
    <property type="entry name" value="PROTEIN_KINASE_DOM"/>
    <property type="match status" value="1"/>
</dbReference>
<evidence type="ECO:0000259" key="14">
    <source>
        <dbReference type="PROSITE" id="PS50011"/>
    </source>
</evidence>
<feature type="compositionally biased region" description="Polar residues" evidence="13">
    <location>
        <begin position="348"/>
        <end position="362"/>
    </location>
</feature>
<keyword evidence="6" id="KW-0418">Kinase</keyword>
<feature type="domain" description="Protein kinase" evidence="14">
    <location>
        <begin position="14"/>
        <end position="271"/>
    </location>
</feature>
<dbReference type="InterPro" id="IPR000719">
    <property type="entry name" value="Prot_kinase_dom"/>
</dbReference>
<name>A0AAN7IQE5_QUERU</name>
<dbReference type="PROSITE" id="PS00107">
    <property type="entry name" value="PROTEIN_KINASE_ATP"/>
    <property type="match status" value="1"/>
</dbReference>
<dbReference type="GO" id="GO:0006914">
    <property type="term" value="P:autophagy"/>
    <property type="evidence" value="ECO:0007669"/>
    <property type="project" value="UniProtKB-KW"/>
</dbReference>
<dbReference type="GO" id="GO:0010506">
    <property type="term" value="P:regulation of autophagy"/>
    <property type="evidence" value="ECO:0007669"/>
    <property type="project" value="InterPro"/>
</dbReference>
<dbReference type="Pfam" id="PF00069">
    <property type="entry name" value="Pkinase"/>
    <property type="match status" value="1"/>
</dbReference>
<evidence type="ECO:0000313" key="15">
    <source>
        <dbReference type="EMBL" id="KAK4582026.1"/>
    </source>
</evidence>
<dbReference type="InterPro" id="IPR011009">
    <property type="entry name" value="Kinase-like_dom_sf"/>
</dbReference>
<keyword evidence="5 12" id="KW-0547">Nucleotide-binding</keyword>
<dbReference type="PANTHER" id="PTHR24348">
    <property type="entry name" value="SERINE/THREONINE-PROTEIN KINASE UNC-51-RELATED"/>
    <property type="match status" value="1"/>
</dbReference>
<keyword evidence="4" id="KW-0808">Transferase</keyword>
<evidence type="ECO:0000256" key="1">
    <source>
        <dbReference type="ARBA" id="ARBA00004419"/>
    </source>
</evidence>
<accession>A0AAN7IQE5</accession>
<dbReference type="InterPro" id="IPR017441">
    <property type="entry name" value="Protein_kinase_ATP_BS"/>
</dbReference>
<dbReference type="GO" id="GO:0005524">
    <property type="term" value="F:ATP binding"/>
    <property type="evidence" value="ECO:0007669"/>
    <property type="project" value="UniProtKB-UniRule"/>
</dbReference>
<evidence type="ECO:0000256" key="9">
    <source>
        <dbReference type="ARBA" id="ARBA00023006"/>
    </source>
</evidence>
<gene>
    <name evidence="15" type="ORF">RGQ29_025263</name>
</gene>
<dbReference type="GO" id="GO:0005776">
    <property type="term" value="C:autophagosome"/>
    <property type="evidence" value="ECO:0007669"/>
    <property type="project" value="UniProtKB-SubCell"/>
</dbReference>
<dbReference type="InterPro" id="IPR008271">
    <property type="entry name" value="Ser/Thr_kinase_AS"/>
</dbReference>
<evidence type="ECO:0000313" key="16">
    <source>
        <dbReference type="Proteomes" id="UP001324115"/>
    </source>
</evidence>
<dbReference type="CDD" id="cd14009">
    <property type="entry name" value="STKc_ATG1_ULK_like"/>
    <property type="match status" value="1"/>
</dbReference>
<evidence type="ECO:0000256" key="13">
    <source>
        <dbReference type="SAM" id="MobiDB-lite"/>
    </source>
</evidence>
<dbReference type="GO" id="GO:0004674">
    <property type="term" value="F:protein serine/threonine kinase activity"/>
    <property type="evidence" value="ECO:0007669"/>
    <property type="project" value="UniProtKB-KW"/>
</dbReference>
<keyword evidence="8" id="KW-0653">Protein transport</keyword>
<keyword evidence="7 12" id="KW-0067">ATP-binding</keyword>
<feature type="region of interest" description="Disordered" evidence="13">
    <location>
        <begin position="554"/>
        <end position="589"/>
    </location>
</feature>
<dbReference type="PANTHER" id="PTHR24348:SF68">
    <property type="entry name" value="SERINE_THREONINE-PROTEIN KINASE ATG1C"/>
    <property type="match status" value="1"/>
</dbReference>
<protein>
    <recommendedName>
        <fullName evidence="14">Protein kinase domain-containing protein</fullName>
    </recommendedName>
</protein>
<comment type="function">
    <text evidence="11">Serine/threonine protein kinase involved in autophagy. The ATG1-ATG13 protein kinase complex regulates downstream events required for autophagosome enclosure and/or vacuolar delivery.</text>
</comment>
<dbReference type="FunFam" id="3.30.200.20:FF:000042">
    <property type="entry name" value="Aurora kinase A"/>
    <property type="match status" value="1"/>
</dbReference>
<dbReference type="Proteomes" id="UP001324115">
    <property type="component" value="Unassembled WGS sequence"/>
</dbReference>
<evidence type="ECO:0000256" key="12">
    <source>
        <dbReference type="PROSITE-ProRule" id="PRU10141"/>
    </source>
</evidence>
<evidence type="ECO:0000256" key="2">
    <source>
        <dbReference type="ARBA" id="ARBA00022448"/>
    </source>
</evidence>
<evidence type="ECO:0000256" key="3">
    <source>
        <dbReference type="ARBA" id="ARBA00022527"/>
    </source>
</evidence>
<keyword evidence="16" id="KW-1185">Reference proteome</keyword>
<keyword evidence="9" id="KW-0072">Autophagy</keyword>
<dbReference type="EMBL" id="JAXUIC010000007">
    <property type="protein sequence ID" value="KAK4582026.1"/>
    <property type="molecule type" value="Genomic_DNA"/>
</dbReference>
<dbReference type="PROSITE" id="PS00108">
    <property type="entry name" value="PROTEIN_KINASE_ST"/>
    <property type="match status" value="1"/>
</dbReference>
<dbReference type="InterPro" id="IPR056281">
    <property type="entry name" value="MIT_ATG1a/b/c"/>
</dbReference>
<dbReference type="Pfam" id="PF24497">
    <property type="entry name" value="MIT_ATG1"/>
    <property type="match status" value="1"/>
</dbReference>
<dbReference type="SUPFAM" id="SSF56112">
    <property type="entry name" value="Protein kinase-like (PK-like)"/>
    <property type="match status" value="1"/>
</dbReference>
<organism evidence="15 16">
    <name type="scientific">Quercus rubra</name>
    <name type="common">Northern red oak</name>
    <name type="synonym">Quercus borealis</name>
    <dbReference type="NCBI Taxonomy" id="3512"/>
    <lineage>
        <taxon>Eukaryota</taxon>
        <taxon>Viridiplantae</taxon>
        <taxon>Streptophyta</taxon>
        <taxon>Embryophyta</taxon>
        <taxon>Tracheophyta</taxon>
        <taxon>Spermatophyta</taxon>
        <taxon>Magnoliopsida</taxon>
        <taxon>eudicotyledons</taxon>
        <taxon>Gunneridae</taxon>
        <taxon>Pentapetalae</taxon>
        <taxon>rosids</taxon>
        <taxon>fabids</taxon>
        <taxon>Fagales</taxon>
        <taxon>Fagaceae</taxon>
        <taxon>Quercus</taxon>
    </lineage>
</organism>
<evidence type="ECO:0000256" key="10">
    <source>
        <dbReference type="ARBA" id="ARBA00023329"/>
    </source>
</evidence>
<dbReference type="AlphaFoldDB" id="A0AAN7IQE5"/>
<evidence type="ECO:0000256" key="7">
    <source>
        <dbReference type="ARBA" id="ARBA00022840"/>
    </source>
</evidence>
<reference evidence="15 16" key="1">
    <citation type="journal article" date="2023" name="G3 (Bethesda)">
        <title>A haplotype-resolved chromosome-scale genome for Quercus rubra L. provides insights into the genetics of adaptive traits for red oak species.</title>
        <authorList>
            <person name="Kapoor B."/>
            <person name="Jenkins J."/>
            <person name="Schmutz J."/>
            <person name="Zhebentyayeva T."/>
            <person name="Kuelheim C."/>
            <person name="Coggeshall M."/>
            <person name="Heim C."/>
            <person name="Lasky J.R."/>
            <person name="Leites L."/>
            <person name="Islam-Faridi N."/>
            <person name="Romero-Severson J."/>
            <person name="DeLeo V.L."/>
            <person name="Lucas S.M."/>
            <person name="Lazic D."/>
            <person name="Gailing O."/>
            <person name="Carlson J."/>
            <person name="Staton M."/>
        </authorList>
    </citation>
    <scope>NUCLEOTIDE SEQUENCE [LARGE SCALE GENOMIC DNA]</scope>
    <source>
        <strain evidence="15">Pseudo-F2</strain>
    </source>
</reference>
<proteinExistence type="predicted"/>
<evidence type="ECO:0000256" key="11">
    <source>
        <dbReference type="ARBA" id="ARBA00053729"/>
    </source>
</evidence>
<keyword evidence="2" id="KW-0813">Transport</keyword>
<evidence type="ECO:0000256" key="4">
    <source>
        <dbReference type="ARBA" id="ARBA00022679"/>
    </source>
</evidence>
<feature type="compositionally biased region" description="Basic and acidic residues" evidence="13">
    <location>
        <begin position="575"/>
        <end position="586"/>
    </location>
</feature>
<dbReference type="InterPro" id="IPR045269">
    <property type="entry name" value="Atg1-like"/>
</dbReference>
<dbReference type="GO" id="GO:0031410">
    <property type="term" value="C:cytoplasmic vesicle"/>
    <property type="evidence" value="ECO:0007669"/>
    <property type="project" value="UniProtKB-KW"/>
</dbReference>
<dbReference type="GO" id="GO:0015031">
    <property type="term" value="P:protein transport"/>
    <property type="evidence" value="ECO:0007669"/>
    <property type="project" value="UniProtKB-KW"/>
</dbReference>
<evidence type="ECO:0000256" key="5">
    <source>
        <dbReference type="ARBA" id="ARBA00022741"/>
    </source>
</evidence>
<sequence>MAQGTGRGRVVGDYLVGRQIGSGSFSVVWHARHRVHGTEVAIKEIATGRLNKKLQESLMSEIFILKRINHSNIIRLHDIIEVPGKIHLVLEYCRGGDLSVYLQRNGRVPEAIAKQFMLQLAAGLQILRDNNLIHRDLKPQNLLLSTNNNNSTLKIADFGFARSLQPRGLAETLCGSPLYMAPEIMQLQKYDAKADLWSVGAILFQLVTGKTPFTGNNQIQLLQNIMRSTELHFPLDITDLSSDCKDLCQKLLRRNPVERLTFEEFFNHPFLSQKQPAEALRRSSRLLDKFRSPECNPVRNMEESSQDDCLPFFLDDDSSGAGGSPSFLKMKSTYGFSLDTKVDKREAASTTSNNIILTSRHGSSTDKLESTSPKLDSHRPPSNRNLIDPLKPMDQRSFNTRSRVSAVMESLESIDQDYVLVSGPPMDVSSSSASASKPSHSPYKTGSPPQAFVNMTDTSSAPMPIIGTATSNLYRIESLENQGSAPGTSQGSMSLEQPSTHCMMRIKSLQQCASAITELENEKIETGRQLEAFSIQLVILAIWKQALHICHTQAASAMEGSPSQESTRFKRSTSKKYDSPDAEERLSVGSSQLPEDIASQIEREFLLEVEHAEELAKVIEPGNTEMPDAMETIFQAALAFGRRGGVEELMGDMEKAAALYSKAVRLLLFLLVEAPSLILNPPFSLTNSDRYRLRNYIDVINNRQGYSRSQRMALLNNPLETSQD</sequence>
<dbReference type="SMART" id="SM00220">
    <property type="entry name" value="S_TKc"/>
    <property type="match status" value="1"/>
</dbReference>
<feature type="binding site" evidence="12">
    <location>
        <position position="43"/>
    </location>
    <ligand>
        <name>ATP</name>
        <dbReference type="ChEBI" id="CHEBI:30616"/>
    </ligand>
</feature>
<evidence type="ECO:0000256" key="8">
    <source>
        <dbReference type="ARBA" id="ARBA00022927"/>
    </source>
</evidence>
<comment type="caution">
    <text evidence="15">The sequence shown here is derived from an EMBL/GenBank/DDBJ whole genome shotgun (WGS) entry which is preliminary data.</text>
</comment>
<keyword evidence="10" id="KW-0968">Cytoplasmic vesicle</keyword>
<feature type="region of interest" description="Disordered" evidence="13">
    <location>
        <begin position="425"/>
        <end position="449"/>
    </location>
</feature>
<keyword evidence="3" id="KW-0723">Serine/threonine-protein kinase</keyword>
<dbReference type="Gene3D" id="1.10.510.10">
    <property type="entry name" value="Transferase(Phosphotransferase) domain 1"/>
    <property type="match status" value="1"/>
</dbReference>
<feature type="compositionally biased region" description="Basic and acidic residues" evidence="13">
    <location>
        <begin position="363"/>
        <end position="379"/>
    </location>
</feature>
<feature type="compositionally biased region" description="Low complexity" evidence="13">
    <location>
        <begin position="425"/>
        <end position="442"/>
    </location>
</feature>
<comment type="subcellular location">
    <subcellularLocation>
        <location evidence="1">Cytoplasmic vesicle</location>
        <location evidence="1">Autophagosome</location>
    </subcellularLocation>
</comment>
<dbReference type="FunFam" id="1.10.510.10:FF:000548">
    <property type="entry name" value="Serine/threonine-protein kinase ATG1"/>
    <property type="match status" value="1"/>
</dbReference>
<evidence type="ECO:0000256" key="6">
    <source>
        <dbReference type="ARBA" id="ARBA00022777"/>
    </source>
</evidence>
<feature type="region of interest" description="Disordered" evidence="13">
    <location>
        <begin position="345"/>
        <end position="397"/>
    </location>
</feature>